<gene>
    <name evidence="3" type="ORF">AB8U03_17805</name>
</gene>
<keyword evidence="1" id="KW-1133">Transmembrane helix</keyword>
<sequence>MPSRLHPGLQKIGCLSIFLFANYFNFIYPLVVGGRNGGYMSKFFTYEERLDLQKYLKESLSFKEIARRVGKDLTAISREVRKYSSEVATGHPGFPFNAYKNRFNCRKKNICGNNCSRKSAVYCKLCARCNNNCNDFIEEICTARFRVPYVCNGCENIRNCTLLKSVYDAEHAHIKASDHTKEKS</sequence>
<evidence type="ECO:0000256" key="1">
    <source>
        <dbReference type="SAM" id="Phobius"/>
    </source>
</evidence>
<accession>A0ABV4BT94</accession>
<dbReference type="RefSeq" id="WP_369705900.1">
    <property type="nucleotide sequence ID" value="NZ_JBGEWD010000038.1"/>
</dbReference>
<keyword evidence="1" id="KW-0472">Membrane</keyword>
<comment type="caution">
    <text evidence="3">The sequence shown here is derived from an EMBL/GenBank/DDBJ whole genome shotgun (WGS) entry which is preliminary data.</text>
</comment>
<name>A0ABV4BT94_9CLOT</name>
<protein>
    <submittedName>
        <fullName evidence="3">Helix-turn-helix domain-containing protein</fullName>
    </submittedName>
</protein>
<evidence type="ECO:0000313" key="3">
    <source>
        <dbReference type="EMBL" id="MEY8002003.1"/>
    </source>
</evidence>
<keyword evidence="4" id="KW-1185">Reference proteome</keyword>
<organism evidence="3 4">
    <name type="scientific">Clostridium moutaii</name>
    <dbReference type="NCBI Taxonomy" id="3240932"/>
    <lineage>
        <taxon>Bacteria</taxon>
        <taxon>Bacillati</taxon>
        <taxon>Bacillota</taxon>
        <taxon>Clostridia</taxon>
        <taxon>Eubacteriales</taxon>
        <taxon>Clostridiaceae</taxon>
        <taxon>Clostridium</taxon>
    </lineage>
</organism>
<reference evidence="3 4" key="1">
    <citation type="submission" date="2024-08" db="EMBL/GenBank/DDBJ databases">
        <title>Clostridium lapicellarii sp. nov., and Clostridium renhuaiense sp. nov., two species isolated from the mud in a fermentation cellar used for producing sauce-flavour Chinese liquors.</title>
        <authorList>
            <person name="Yang F."/>
            <person name="Wang H."/>
            <person name="Chen L.Q."/>
            <person name="Zhou N."/>
            <person name="Lu J.J."/>
            <person name="Pu X.X."/>
            <person name="Wan B."/>
            <person name="Wang L."/>
            <person name="Liu S.J."/>
        </authorList>
    </citation>
    <scope>NUCLEOTIDE SEQUENCE [LARGE SCALE GENOMIC DNA]</scope>
    <source>
        <strain evidence="3 4">MT-5</strain>
    </source>
</reference>
<dbReference type="EMBL" id="JBGEWD010000038">
    <property type="protein sequence ID" value="MEY8002003.1"/>
    <property type="molecule type" value="Genomic_DNA"/>
</dbReference>
<feature type="domain" description="Transposase IS30-like HTH" evidence="2">
    <location>
        <begin position="45"/>
        <end position="82"/>
    </location>
</feature>
<evidence type="ECO:0000313" key="4">
    <source>
        <dbReference type="Proteomes" id="UP001564657"/>
    </source>
</evidence>
<evidence type="ECO:0000259" key="2">
    <source>
        <dbReference type="Pfam" id="PF13936"/>
    </source>
</evidence>
<dbReference type="Proteomes" id="UP001564657">
    <property type="component" value="Unassembled WGS sequence"/>
</dbReference>
<dbReference type="InterPro" id="IPR025246">
    <property type="entry name" value="IS30-like_HTH"/>
</dbReference>
<feature type="transmembrane region" description="Helical" evidence="1">
    <location>
        <begin position="12"/>
        <end position="31"/>
    </location>
</feature>
<dbReference type="Pfam" id="PF13936">
    <property type="entry name" value="HTH_38"/>
    <property type="match status" value="1"/>
</dbReference>
<proteinExistence type="predicted"/>
<keyword evidence="1" id="KW-0812">Transmembrane</keyword>